<proteinExistence type="inferred from homology"/>
<dbReference type="EC" id="3.5.1.89" evidence="2"/>
<evidence type="ECO:0000313" key="5">
    <source>
        <dbReference type="Proteomes" id="UP000281553"/>
    </source>
</evidence>
<protein>
    <recommendedName>
        <fullName evidence="2">N-acetylglucosaminylphosphatidylinositol deacetylase</fullName>
        <ecNumber evidence="2">3.5.1.89</ecNumber>
    </recommendedName>
</protein>
<dbReference type="EMBL" id="UYRU01054478">
    <property type="protein sequence ID" value="VDN12673.1"/>
    <property type="molecule type" value="Genomic_DNA"/>
</dbReference>
<dbReference type="Proteomes" id="UP000281553">
    <property type="component" value="Unassembled WGS sequence"/>
</dbReference>
<feature type="transmembrane region" description="Helical" evidence="3">
    <location>
        <begin position="195"/>
        <end position="215"/>
    </location>
</feature>
<accession>A0A3P7LNZ9</accession>
<keyword evidence="3" id="KW-1133">Transmembrane helix</keyword>
<keyword evidence="3" id="KW-0812">Transmembrane</keyword>
<comment type="similarity">
    <text evidence="1">Belongs to the PIGL family.</text>
</comment>
<evidence type="ECO:0000256" key="1">
    <source>
        <dbReference type="ARBA" id="ARBA00006066"/>
    </source>
</evidence>
<dbReference type="PANTHER" id="PTHR12993">
    <property type="entry name" value="N-ACETYLGLUCOSAMINYL-PHOSPHATIDYLINOSITOL DE-N-ACETYLASE-RELATED"/>
    <property type="match status" value="1"/>
</dbReference>
<dbReference type="PANTHER" id="PTHR12993:SF11">
    <property type="entry name" value="N-ACETYLGLUCOSAMINYL-PHOSPHATIDYLINOSITOL DE-N-ACETYLASE"/>
    <property type="match status" value="1"/>
</dbReference>
<gene>
    <name evidence="4" type="ORF">DILT_LOCUS8504</name>
</gene>
<keyword evidence="5" id="KW-1185">Reference proteome</keyword>
<name>A0A3P7LNZ9_DIBLA</name>
<dbReference type="GO" id="GO:0005783">
    <property type="term" value="C:endoplasmic reticulum"/>
    <property type="evidence" value="ECO:0007669"/>
    <property type="project" value="TreeGrafter"/>
</dbReference>
<reference evidence="4 5" key="1">
    <citation type="submission" date="2018-11" db="EMBL/GenBank/DDBJ databases">
        <authorList>
            <consortium name="Pathogen Informatics"/>
        </authorList>
    </citation>
    <scope>NUCLEOTIDE SEQUENCE [LARGE SCALE GENOMIC DNA]</scope>
</reference>
<evidence type="ECO:0000256" key="3">
    <source>
        <dbReference type="SAM" id="Phobius"/>
    </source>
</evidence>
<dbReference type="SUPFAM" id="SSF102588">
    <property type="entry name" value="LmbE-like"/>
    <property type="match status" value="1"/>
</dbReference>
<dbReference type="UniPathway" id="UPA00196"/>
<dbReference type="InterPro" id="IPR024078">
    <property type="entry name" value="LmbE-like_dom_sf"/>
</dbReference>
<dbReference type="AlphaFoldDB" id="A0A3P7LNZ9"/>
<organism evidence="4 5">
    <name type="scientific">Dibothriocephalus latus</name>
    <name type="common">Fish tapeworm</name>
    <name type="synonym">Diphyllobothrium latum</name>
    <dbReference type="NCBI Taxonomy" id="60516"/>
    <lineage>
        <taxon>Eukaryota</taxon>
        <taxon>Metazoa</taxon>
        <taxon>Spiralia</taxon>
        <taxon>Lophotrochozoa</taxon>
        <taxon>Platyhelminthes</taxon>
        <taxon>Cestoda</taxon>
        <taxon>Eucestoda</taxon>
        <taxon>Diphyllobothriidea</taxon>
        <taxon>Diphyllobothriidae</taxon>
        <taxon>Dibothriocephalus</taxon>
    </lineage>
</organism>
<evidence type="ECO:0000313" key="4">
    <source>
        <dbReference type="EMBL" id="VDN12673.1"/>
    </source>
</evidence>
<dbReference type="GO" id="GO:0006506">
    <property type="term" value="P:GPI anchor biosynthetic process"/>
    <property type="evidence" value="ECO:0007669"/>
    <property type="project" value="UniProtKB-UniPathway"/>
</dbReference>
<dbReference type="OrthoDB" id="440160at2759"/>
<keyword evidence="3" id="KW-0472">Membrane</keyword>
<dbReference type="InterPro" id="IPR003737">
    <property type="entry name" value="GlcNAc_PI_deacetylase-related"/>
</dbReference>
<dbReference type="GO" id="GO:0000225">
    <property type="term" value="F:N-acetylglucosaminylphosphatidylinositol deacetylase activity"/>
    <property type="evidence" value="ECO:0007669"/>
    <property type="project" value="UniProtKB-EC"/>
</dbReference>
<dbReference type="Pfam" id="PF02585">
    <property type="entry name" value="PIG-L"/>
    <property type="match status" value="1"/>
</dbReference>
<dbReference type="Gene3D" id="3.40.50.10320">
    <property type="entry name" value="LmbE-like"/>
    <property type="match status" value="1"/>
</dbReference>
<sequence length="216" mass="25088">MPKKCCTTGPILLITAHPDDECMFFSPFLMSMKSMNIEVDLLCLSRGDYYGSGEQRVEELQKSVRVLGINRVKVVNDPLLPDDPSVTWPLHKTTKYISSTAKEWHSELLVTFDSYGVSGHSNHRQIYKAVYKLCSVEERFEAIMLRSHFAFIKYCLPIAFPLTCLHSPSLTFYSPFCSIFSAHKAMLQHRSQLMWFRYLYIVFSIYMYANTFDVFR</sequence>
<dbReference type="GO" id="GO:0016020">
    <property type="term" value="C:membrane"/>
    <property type="evidence" value="ECO:0007669"/>
    <property type="project" value="GOC"/>
</dbReference>
<evidence type="ECO:0000256" key="2">
    <source>
        <dbReference type="ARBA" id="ARBA00012176"/>
    </source>
</evidence>